<proteinExistence type="predicted"/>
<gene>
    <name evidence="3" type="ORF">NTEN_LOCUS2078</name>
</gene>
<dbReference type="GO" id="GO:0000281">
    <property type="term" value="P:mitotic cytokinesis"/>
    <property type="evidence" value="ECO:0007669"/>
    <property type="project" value="TreeGrafter"/>
</dbReference>
<accession>A0A6H5G152</accession>
<evidence type="ECO:0000313" key="4">
    <source>
        <dbReference type="Proteomes" id="UP000479000"/>
    </source>
</evidence>
<feature type="compositionally biased region" description="Polar residues" evidence="1">
    <location>
        <begin position="609"/>
        <end position="628"/>
    </location>
</feature>
<dbReference type="InterPro" id="IPR001849">
    <property type="entry name" value="PH_domain"/>
</dbReference>
<evidence type="ECO:0000313" key="3">
    <source>
        <dbReference type="EMBL" id="CAA9995287.1"/>
    </source>
</evidence>
<feature type="compositionally biased region" description="Basic and acidic residues" evidence="1">
    <location>
        <begin position="106"/>
        <end position="124"/>
    </location>
</feature>
<organism evidence="3 4">
    <name type="scientific">Nesidiocoris tenuis</name>
    <dbReference type="NCBI Taxonomy" id="355587"/>
    <lineage>
        <taxon>Eukaryota</taxon>
        <taxon>Metazoa</taxon>
        <taxon>Ecdysozoa</taxon>
        <taxon>Arthropoda</taxon>
        <taxon>Hexapoda</taxon>
        <taxon>Insecta</taxon>
        <taxon>Pterygota</taxon>
        <taxon>Neoptera</taxon>
        <taxon>Paraneoptera</taxon>
        <taxon>Hemiptera</taxon>
        <taxon>Heteroptera</taxon>
        <taxon>Panheteroptera</taxon>
        <taxon>Cimicomorpha</taxon>
        <taxon>Miridae</taxon>
        <taxon>Dicyphina</taxon>
        <taxon>Nesidiocoris</taxon>
    </lineage>
</organism>
<dbReference type="EMBL" id="CADCXU010003284">
    <property type="protein sequence ID" value="CAA9995287.1"/>
    <property type="molecule type" value="Genomic_DNA"/>
</dbReference>
<dbReference type="Proteomes" id="UP000479000">
    <property type="component" value="Unassembled WGS sequence"/>
</dbReference>
<dbReference type="PANTHER" id="PTHR21538:SF23">
    <property type="entry name" value="ANILLIN"/>
    <property type="match status" value="1"/>
</dbReference>
<protein>
    <recommendedName>
        <fullName evidence="2">PH domain-containing protein</fullName>
    </recommendedName>
</protein>
<feature type="region of interest" description="Disordered" evidence="1">
    <location>
        <begin position="55"/>
        <end position="85"/>
    </location>
</feature>
<dbReference type="GO" id="GO:0031106">
    <property type="term" value="P:septin ring organization"/>
    <property type="evidence" value="ECO:0007669"/>
    <property type="project" value="TreeGrafter"/>
</dbReference>
<dbReference type="Gene3D" id="2.30.29.30">
    <property type="entry name" value="Pleckstrin-homology domain (PH domain)/Phosphotyrosine-binding domain (PTB)"/>
    <property type="match status" value="1"/>
</dbReference>
<feature type="compositionally biased region" description="Low complexity" evidence="1">
    <location>
        <begin position="558"/>
        <end position="577"/>
    </location>
</feature>
<feature type="region of interest" description="Disordered" evidence="1">
    <location>
        <begin position="106"/>
        <end position="240"/>
    </location>
</feature>
<dbReference type="InterPro" id="IPR011993">
    <property type="entry name" value="PH-like_dom_sf"/>
</dbReference>
<dbReference type="InterPro" id="IPR051364">
    <property type="entry name" value="Cytokinesis/Rho-signaling"/>
</dbReference>
<dbReference type="InterPro" id="IPR012966">
    <property type="entry name" value="AHD"/>
</dbReference>
<feature type="region of interest" description="Disordered" evidence="1">
    <location>
        <begin position="555"/>
        <end position="577"/>
    </location>
</feature>
<dbReference type="PROSITE" id="PS50003">
    <property type="entry name" value="PH_DOMAIN"/>
    <property type="match status" value="1"/>
</dbReference>
<dbReference type="Pfam" id="PF08174">
    <property type="entry name" value="Anillin"/>
    <property type="match status" value="1"/>
</dbReference>
<feature type="non-terminal residue" evidence="3">
    <location>
        <position position="1001"/>
    </location>
</feature>
<feature type="domain" description="PH" evidence="2">
    <location>
        <begin position="942"/>
        <end position="1001"/>
    </location>
</feature>
<feature type="region of interest" description="Disordered" evidence="1">
    <location>
        <begin position="868"/>
        <end position="891"/>
    </location>
</feature>
<feature type="compositionally biased region" description="Basic and acidic residues" evidence="1">
    <location>
        <begin position="74"/>
        <end position="83"/>
    </location>
</feature>
<dbReference type="GO" id="GO:0005826">
    <property type="term" value="C:actomyosin contractile ring"/>
    <property type="evidence" value="ECO:0007669"/>
    <property type="project" value="TreeGrafter"/>
</dbReference>
<name>A0A6H5G152_9HEMI</name>
<dbReference type="GO" id="GO:0000915">
    <property type="term" value="P:actomyosin contractile ring assembly"/>
    <property type="evidence" value="ECO:0007669"/>
    <property type="project" value="TreeGrafter"/>
</dbReference>
<dbReference type="PANTHER" id="PTHR21538">
    <property type="entry name" value="ANILLIN/RHOTEKIN RTKN"/>
    <property type="match status" value="1"/>
</dbReference>
<dbReference type="AlphaFoldDB" id="A0A6H5G152"/>
<evidence type="ECO:0000259" key="2">
    <source>
        <dbReference type="PROSITE" id="PS50003"/>
    </source>
</evidence>
<feature type="compositionally biased region" description="Acidic residues" evidence="1">
    <location>
        <begin position="503"/>
        <end position="520"/>
    </location>
</feature>
<feature type="region of interest" description="Disordered" evidence="1">
    <location>
        <begin position="591"/>
        <end position="631"/>
    </location>
</feature>
<feature type="compositionally biased region" description="Acidic residues" evidence="1">
    <location>
        <begin position="58"/>
        <end position="73"/>
    </location>
</feature>
<feature type="compositionally biased region" description="Polar residues" evidence="1">
    <location>
        <begin position="174"/>
        <end position="190"/>
    </location>
</feature>
<dbReference type="OrthoDB" id="5915976at2759"/>
<reference evidence="3 4" key="1">
    <citation type="submission" date="2020-02" db="EMBL/GenBank/DDBJ databases">
        <authorList>
            <person name="Ferguson B K."/>
        </authorList>
    </citation>
    <scope>NUCLEOTIDE SEQUENCE [LARGE SCALE GENOMIC DNA]</scope>
</reference>
<keyword evidence="4" id="KW-1185">Reference proteome</keyword>
<feature type="compositionally biased region" description="Polar residues" evidence="1">
    <location>
        <begin position="429"/>
        <end position="450"/>
    </location>
</feature>
<feature type="compositionally biased region" description="Basic and acidic residues" evidence="1">
    <location>
        <begin position="365"/>
        <end position="376"/>
    </location>
</feature>
<feature type="compositionally biased region" description="Polar residues" evidence="1">
    <location>
        <begin position="220"/>
        <end position="240"/>
    </location>
</feature>
<feature type="region of interest" description="Disordered" evidence="1">
    <location>
        <begin position="365"/>
        <end position="538"/>
    </location>
</feature>
<sequence>MDSFTQQMMKRATSRKVELEEQLKILTGGNDVDDSNLEVMLASRKSEYRGILRRRTEEEADDLDSEELDDYEYMADKENEKSKFNSAETLEIQGFQRCPSDEHLVFDYRSPKKNPADCSREARPSSKKYSAPQPPKCPAEERTPKKYQAPSPPSPSKAQMSTPLRQMSPCRPASSVSLTKCDSPQKTSEPVIQESPKRAVQSMSTALMMSTLPVRKIEPSSGSKATPVRQASPQRKSNVGSAVLEMAAKIESSSPKKAKDPTELSVQARKAIFERGDGGAIMPKAPFAMPVPAKALLHDDKAFVRSPERRTMPTRCVNNNAFVRSPDRRSIVVKKQEDSWKKETTAVKDTVQQSIIERQKEIELLRTRWERKREENQIQGGPKAEFPPDFDNITGESPQRFPVSPSEKIRMGRRSPVRGEGSPVRREMSPSSGERSADQSPNRNTMSPRTNPRVFSPPRSRRTSQDTASPRKSAEYVGSMSAVKKIRISPPKAGRLYPSVSDIETESEAVDTEVESEIPESDYGQPGNSSSDESLMSLGQAVIQRARLSQVNLKRGMTTSSPQLGQSLSSSLNTSAQESQILHEIDDFLDEALGGASPPKRSRECPETKTLQPSGLSGSCKSDSFEYQSTDEERIKKTPLVKTVSTYRRVEAQRTPKLSSIDFEAESELRDETPESVLIESKVFELQQEMIKQTTIISQATQALNLCHSRAEFTGSMEQVEAEKLLLLATSRRLAAQHELERLKIEKTLKPGGIHNNADKGDLTIQYISLPIKMCPTEPDRTDHFVCLVTSGTHVHASQVLALKKQNLSRGNRLAFTKPIVLNDLYCDFTVTIEVHRLSCKSAATPGGSGQNEPKEDRKMTLSAKLGLTPQKKNSAKRSHRMPIESPGGPNSVRSPSFKMVGFVVFSLRDVKKNKFTLNKVPYGAPLDGTIELSMSSALKSEVEYRGFLTQFEEVSGFGAWKRKWAHLKGSSITFWLYPDHEEMKKIPIDTLDLSAVRTNE</sequence>
<evidence type="ECO:0000256" key="1">
    <source>
        <dbReference type="SAM" id="MobiDB-lite"/>
    </source>
</evidence>